<organism evidence="8 9">
    <name type="scientific">Leeia speluncae</name>
    <dbReference type="NCBI Taxonomy" id="2884804"/>
    <lineage>
        <taxon>Bacteria</taxon>
        <taxon>Pseudomonadati</taxon>
        <taxon>Pseudomonadota</taxon>
        <taxon>Betaproteobacteria</taxon>
        <taxon>Neisseriales</taxon>
        <taxon>Leeiaceae</taxon>
        <taxon>Leeia</taxon>
    </lineage>
</organism>
<dbReference type="NCBIfam" id="NF045515">
    <property type="entry name" value="Glp_gephyrin"/>
    <property type="match status" value="1"/>
</dbReference>
<dbReference type="SMART" id="SM00852">
    <property type="entry name" value="MoCF_biosynth"/>
    <property type="match status" value="1"/>
</dbReference>
<dbReference type="CDD" id="cd00887">
    <property type="entry name" value="MoeA"/>
    <property type="match status" value="1"/>
</dbReference>
<evidence type="ECO:0000256" key="6">
    <source>
        <dbReference type="RuleBase" id="RU365090"/>
    </source>
</evidence>
<proteinExistence type="inferred from homology"/>
<dbReference type="InterPro" id="IPR008284">
    <property type="entry name" value="MoCF_biosynth_CS"/>
</dbReference>
<evidence type="ECO:0000256" key="1">
    <source>
        <dbReference type="ARBA" id="ARBA00002901"/>
    </source>
</evidence>
<comment type="function">
    <text evidence="1 6">Catalyzes the insertion of molybdate into adenylated molybdopterin with the concomitant release of AMP.</text>
</comment>
<evidence type="ECO:0000313" key="8">
    <source>
        <dbReference type="EMBL" id="MCB6184584.1"/>
    </source>
</evidence>
<dbReference type="InterPro" id="IPR001453">
    <property type="entry name" value="MoaB/Mog_dom"/>
</dbReference>
<comment type="cofactor">
    <cofactor evidence="6">
        <name>Mg(2+)</name>
        <dbReference type="ChEBI" id="CHEBI:18420"/>
    </cofactor>
</comment>
<comment type="pathway">
    <text evidence="2 6">Cofactor biosynthesis; molybdopterin biosynthesis.</text>
</comment>
<evidence type="ECO:0000256" key="5">
    <source>
        <dbReference type="ARBA" id="ARBA00047317"/>
    </source>
</evidence>
<keyword evidence="9" id="KW-1185">Reference proteome</keyword>
<dbReference type="Pfam" id="PF03453">
    <property type="entry name" value="MoeA_N"/>
    <property type="match status" value="1"/>
</dbReference>
<dbReference type="PROSITE" id="PS01079">
    <property type="entry name" value="MOCF_BIOSYNTHESIS_2"/>
    <property type="match status" value="1"/>
</dbReference>
<keyword evidence="6" id="KW-0479">Metal-binding</keyword>
<keyword evidence="4 6" id="KW-0501">Molybdenum cofactor biosynthesis</keyword>
<comment type="catalytic activity">
    <reaction evidence="5">
        <text>adenylyl-molybdopterin + molybdate = Mo-molybdopterin + AMP + H(+)</text>
        <dbReference type="Rhea" id="RHEA:35047"/>
        <dbReference type="ChEBI" id="CHEBI:15378"/>
        <dbReference type="ChEBI" id="CHEBI:36264"/>
        <dbReference type="ChEBI" id="CHEBI:62727"/>
        <dbReference type="ChEBI" id="CHEBI:71302"/>
        <dbReference type="ChEBI" id="CHEBI:456215"/>
        <dbReference type="EC" id="2.10.1.1"/>
    </reaction>
</comment>
<evidence type="ECO:0000256" key="2">
    <source>
        <dbReference type="ARBA" id="ARBA00005046"/>
    </source>
</evidence>
<dbReference type="InterPro" id="IPR005110">
    <property type="entry name" value="MoeA_linker/N"/>
</dbReference>
<sequence length="403" mass="42144">MKPAELLSVDDALALLLQNAKPARPTETIDTLYADGRVLAADVVSPIAVPGFDNSAMDGYGLHLSSIPEAPFSLPVVQRIAAGQTGAPLAENTAARIFTGAPIPTGCNIVVMQEDTEVDGENIRILRTPKAGQNIRLTGEDIAPNAVVVTKGTKLTPVELSLIASVGVAEVSVYKPLRVATLFTGDELTMPGEPLPPGGIYNSNRFAITALLRRLGCVVTDLGNVPDNLEATKAALADAAAEHDVVITSGGVSVGEEDHVKAAVSALGELSLWKIAMKPGKPLAFGKIGTTSFVGLPGNPVSSYITLGILVRPYLLSLMGATTKGIVSLPLVANFTWKKADKRREFLRAQVDSEGKLSLFGNQGSGVMTSLAWADGVIDLPPNTQVSPGDVVRFIPLNTLLDA</sequence>
<dbReference type="Pfam" id="PF03454">
    <property type="entry name" value="MoeA_C"/>
    <property type="match status" value="1"/>
</dbReference>
<dbReference type="Pfam" id="PF00994">
    <property type="entry name" value="MoCF_biosynth"/>
    <property type="match status" value="1"/>
</dbReference>
<dbReference type="EMBL" id="JAJBZT010000007">
    <property type="protein sequence ID" value="MCB6184584.1"/>
    <property type="molecule type" value="Genomic_DNA"/>
</dbReference>
<dbReference type="InterPro" id="IPR005111">
    <property type="entry name" value="MoeA_C_domain_IV"/>
</dbReference>
<evidence type="ECO:0000313" key="9">
    <source>
        <dbReference type="Proteomes" id="UP001165395"/>
    </source>
</evidence>
<evidence type="ECO:0000256" key="3">
    <source>
        <dbReference type="ARBA" id="ARBA00010763"/>
    </source>
</evidence>
<dbReference type="InterPro" id="IPR038987">
    <property type="entry name" value="MoeA-like"/>
</dbReference>
<keyword evidence="6" id="KW-0460">Magnesium</keyword>
<name>A0ABS8D8Q2_9NEIS</name>
<dbReference type="InterPro" id="IPR036688">
    <property type="entry name" value="MoeA_C_domain_IV_sf"/>
</dbReference>
<dbReference type="NCBIfam" id="TIGR00177">
    <property type="entry name" value="molyb_syn"/>
    <property type="match status" value="1"/>
</dbReference>
<dbReference type="Proteomes" id="UP001165395">
    <property type="component" value="Unassembled WGS sequence"/>
</dbReference>
<dbReference type="PANTHER" id="PTHR10192:SF5">
    <property type="entry name" value="GEPHYRIN"/>
    <property type="match status" value="1"/>
</dbReference>
<accession>A0ABS8D8Q2</accession>
<dbReference type="InterPro" id="IPR036425">
    <property type="entry name" value="MoaB/Mog-like_dom_sf"/>
</dbReference>
<dbReference type="PANTHER" id="PTHR10192">
    <property type="entry name" value="MOLYBDOPTERIN BIOSYNTHESIS PROTEIN"/>
    <property type="match status" value="1"/>
</dbReference>
<reference evidence="8" key="1">
    <citation type="submission" date="2021-10" db="EMBL/GenBank/DDBJ databases">
        <title>The complete genome sequence of Leeia sp. TBRC 13508.</title>
        <authorList>
            <person name="Charoenyingcharoen P."/>
            <person name="Yukphan P."/>
        </authorList>
    </citation>
    <scope>NUCLEOTIDE SEQUENCE</scope>
    <source>
        <strain evidence="8">TBRC 13508</strain>
    </source>
</reference>
<comment type="caution">
    <text evidence="8">The sequence shown here is derived from an EMBL/GenBank/DDBJ whole genome shotgun (WGS) entry which is preliminary data.</text>
</comment>
<dbReference type="SUPFAM" id="SSF63867">
    <property type="entry name" value="MoeA C-terminal domain-like"/>
    <property type="match status" value="1"/>
</dbReference>
<dbReference type="Gene3D" id="2.40.340.10">
    <property type="entry name" value="MoeA, C-terminal, domain IV"/>
    <property type="match status" value="1"/>
</dbReference>
<protein>
    <recommendedName>
        <fullName evidence="6">Molybdopterin molybdenumtransferase</fullName>
        <ecNumber evidence="6">2.10.1.1</ecNumber>
    </recommendedName>
</protein>
<keyword evidence="6" id="KW-0500">Molybdenum</keyword>
<dbReference type="Gene3D" id="3.90.105.10">
    <property type="entry name" value="Molybdopterin biosynthesis moea protein, domain 2"/>
    <property type="match status" value="1"/>
</dbReference>
<dbReference type="InterPro" id="IPR036135">
    <property type="entry name" value="MoeA_linker/N_sf"/>
</dbReference>
<evidence type="ECO:0000256" key="4">
    <source>
        <dbReference type="ARBA" id="ARBA00023150"/>
    </source>
</evidence>
<gene>
    <name evidence="8" type="ORF">LIN78_13640</name>
</gene>
<dbReference type="RefSeq" id="WP_227181393.1">
    <property type="nucleotide sequence ID" value="NZ_JAJBZT010000007.1"/>
</dbReference>
<keyword evidence="6" id="KW-0808">Transferase</keyword>
<dbReference type="EC" id="2.10.1.1" evidence="6"/>
<feature type="domain" description="MoaB/Mog" evidence="7">
    <location>
        <begin position="180"/>
        <end position="317"/>
    </location>
</feature>
<evidence type="ECO:0000259" key="7">
    <source>
        <dbReference type="SMART" id="SM00852"/>
    </source>
</evidence>
<dbReference type="SUPFAM" id="SSF53218">
    <property type="entry name" value="Molybdenum cofactor biosynthesis proteins"/>
    <property type="match status" value="1"/>
</dbReference>
<comment type="similarity">
    <text evidence="3 6">Belongs to the MoeA family.</text>
</comment>
<dbReference type="SUPFAM" id="SSF63882">
    <property type="entry name" value="MoeA N-terminal region -like"/>
    <property type="match status" value="1"/>
</dbReference>
<dbReference type="Gene3D" id="3.40.980.10">
    <property type="entry name" value="MoaB/Mog-like domain"/>
    <property type="match status" value="1"/>
</dbReference>
<dbReference type="Gene3D" id="2.170.190.11">
    <property type="entry name" value="Molybdopterin biosynthesis moea protein, domain 3"/>
    <property type="match status" value="1"/>
</dbReference>